<feature type="domain" description="Photolyase/cryptochrome alpha/beta" evidence="9">
    <location>
        <begin position="10"/>
        <end position="147"/>
    </location>
</feature>
<feature type="binding site" evidence="5">
    <location>
        <begin position="300"/>
        <end position="307"/>
    </location>
    <ligand>
        <name>FAD</name>
        <dbReference type="ChEBI" id="CHEBI:57692"/>
    </ligand>
</feature>
<feature type="binding site" evidence="5">
    <location>
        <position position="247"/>
    </location>
    <ligand>
        <name>FAD</name>
        <dbReference type="ChEBI" id="CHEBI:57692"/>
    </ligand>
</feature>
<dbReference type="InterPro" id="IPR036155">
    <property type="entry name" value="Crypto/Photolyase_N_sf"/>
</dbReference>
<dbReference type="PRINTS" id="PR00147">
    <property type="entry name" value="DNAPHOTLYASE"/>
</dbReference>
<dbReference type="InterPro" id="IPR014729">
    <property type="entry name" value="Rossmann-like_a/b/a_fold"/>
</dbReference>
<evidence type="ECO:0000313" key="10">
    <source>
        <dbReference type="EMBL" id="BBF16893.1"/>
    </source>
</evidence>
<keyword evidence="3 5" id="KW-0274">FAD</keyword>
<feature type="binding site" evidence="5">
    <location>
        <begin position="397"/>
        <end position="399"/>
    </location>
    <ligand>
        <name>FAD</name>
        <dbReference type="ChEBI" id="CHEBI:57692"/>
    </ligand>
</feature>
<name>A0A3T0YNY8_9CRUS</name>
<dbReference type="GO" id="GO:0003904">
    <property type="term" value="F:deoxyribodipyrimidine photo-lyase activity"/>
    <property type="evidence" value="ECO:0007669"/>
    <property type="project" value="TreeGrafter"/>
</dbReference>
<dbReference type="InterPro" id="IPR006050">
    <property type="entry name" value="DNA_photolyase_N"/>
</dbReference>
<keyword evidence="4 7" id="KW-0157">Chromophore</keyword>
<comment type="similarity">
    <text evidence="1 7">Belongs to the DNA photolyase class-1 family.</text>
</comment>
<feature type="site" description="Electron transfer via tryptophanyl radical" evidence="6">
    <location>
        <position position="407"/>
    </location>
</feature>
<organism evidence="10">
    <name type="scientific">Daphnia magna</name>
    <dbReference type="NCBI Taxonomy" id="35525"/>
    <lineage>
        <taxon>Eukaryota</taxon>
        <taxon>Metazoa</taxon>
        <taxon>Ecdysozoa</taxon>
        <taxon>Arthropoda</taxon>
        <taxon>Crustacea</taxon>
        <taxon>Branchiopoda</taxon>
        <taxon>Diplostraca</taxon>
        <taxon>Cladocera</taxon>
        <taxon>Anomopoda</taxon>
        <taxon>Daphniidae</taxon>
        <taxon>Daphnia</taxon>
    </lineage>
</organism>
<dbReference type="PANTHER" id="PTHR11455:SF22">
    <property type="entry name" value="CRYPTOCHROME DASH"/>
    <property type="match status" value="1"/>
</dbReference>
<evidence type="ECO:0000256" key="2">
    <source>
        <dbReference type="ARBA" id="ARBA00022630"/>
    </source>
</evidence>
<dbReference type="Gene3D" id="1.10.579.10">
    <property type="entry name" value="DNA Cyclobutane Dipyrimidine Photolyase, subunit A, domain 3"/>
    <property type="match status" value="1"/>
</dbReference>
<evidence type="ECO:0000256" key="8">
    <source>
        <dbReference type="SAM" id="MobiDB-lite"/>
    </source>
</evidence>
<dbReference type="EMBL" id="LC390208">
    <property type="protein sequence ID" value="BBF16893.1"/>
    <property type="molecule type" value="mRNA"/>
</dbReference>
<feature type="region of interest" description="Disordered" evidence="8">
    <location>
        <begin position="487"/>
        <end position="525"/>
    </location>
</feature>
<gene>
    <name evidence="10" type="primary">dmcryD</name>
</gene>
<dbReference type="Pfam" id="PF00875">
    <property type="entry name" value="DNA_photolyase"/>
    <property type="match status" value="1"/>
</dbReference>
<evidence type="ECO:0000256" key="7">
    <source>
        <dbReference type="RuleBase" id="RU367151"/>
    </source>
</evidence>
<dbReference type="OrthoDB" id="435881at2759"/>
<comment type="function">
    <text evidence="7">May have a photoreceptor function.</text>
</comment>
<dbReference type="GO" id="GO:0071949">
    <property type="term" value="F:FAD binding"/>
    <property type="evidence" value="ECO:0007669"/>
    <property type="project" value="TreeGrafter"/>
</dbReference>
<dbReference type="InterPro" id="IPR014133">
    <property type="entry name" value="Cry_DASH"/>
</dbReference>
<evidence type="ECO:0000256" key="6">
    <source>
        <dbReference type="PIRSR" id="PIRSR602081-2"/>
    </source>
</evidence>
<feature type="compositionally biased region" description="Basic and acidic residues" evidence="8">
    <location>
        <begin position="487"/>
        <end position="498"/>
    </location>
</feature>
<dbReference type="InterPro" id="IPR005101">
    <property type="entry name" value="Cryptochr/Photolyase_FAD-bd"/>
</dbReference>
<evidence type="ECO:0000256" key="4">
    <source>
        <dbReference type="ARBA" id="ARBA00022991"/>
    </source>
</evidence>
<dbReference type="SUPFAM" id="SSF48173">
    <property type="entry name" value="Cryptochrome/photolyase FAD-binding domain"/>
    <property type="match status" value="1"/>
</dbReference>
<dbReference type="Gene3D" id="1.25.40.80">
    <property type="match status" value="1"/>
</dbReference>
<feature type="site" description="Electron transfer via tryptophanyl radical" evidence="6">
    <location>
        <position position="384"/>
    </location>
</feature>
<evidence type="ECO:0000259" key="9">
    <source>
        <dbReference type="PROSITE" id="PS51645"/>
    </source>
</evidence>
<dbReference type="GO" id="GO:0000719">
    <property type="term" value="P:photoreactive repair"/>
    <property type="evidence" value="ECO:0007669"/>
    <property type="project" value="TreeGrafter"/>
</dbReference>
<dbReference type="Gene3D" id="3.40.50.620">
    <property type="entry name" value="HUPs"/>
    <property type="match status" value="1"/>
</dbReference>
<feature type="site" description="Electron transfer via tryptophanyl radical" evidence="6">
    <location>
        <position position="331"/>
    </location>
</feature>
<dbReference type="SUPFAM" id="SSF52425">
    <property type="entry name" value="Cryptochrome/photolyase, N-terminal domain"/>
    <property type="match status" value="1"/>
</dbReference>
<dbReference type="PROSITE" id="PS51645">
    <property type="entry name" value="PHR_CRY_ALPHA_BETA"/>
    <property type="match status" value="1"/>
</dbReference>
<dbReference type="Pfam" id="PF03441">
    <property type="entry name" value="FAD_binding_7"/>
    <property type="match status" value="1"/>
</dbReference>
<protein>
    <recommendedName>
        <fullName evidence="7">Cryptochrome DASH</fullName>
    </recommendedName>
</protein>
<dbReference type="InterPro" id="IPR036134">
    <property type="entry name" value="Crypto/Photolyase_FAD-like_sf"/>
</dbReference>
<dbReference type="AlphaFoldDB" id="A0A3T0YNY8"/>
<dbReference type="PANTHER" id="PTHR11455">
    <property type="entry name" value="CRYPTOCHROME"/>
    <property type="match status" value="1"/>
</dbReference>
<proteinExistence type="evidence at transcript level"/>
<evidence type="ECO:0000256" key="5">
    <source>
        <dbReference type="PIRSR" id="PIRSR602081-1"/>
    </source>
</evidence>
<reference evidence="10" key="1">
    <citation type="journal article" date="2019" name="Sci. Rep.">
        <title>Analysing the evolutional and functional differentiation of four types of Daphnia magna cryptochrome in Drosophila circadian clock.</title>
        <authorList>
            <person name="Nitta Y."/>
            <person name="Matsui S."/>
            <person name="Kato Y."/>
            <person name="Kaga Y."/>
            <person name="Sugimoto K."/>
            <person name="Sugie A."/>
        </authorList>
    </citation>
    <scope>NUCLEOTIDE SEQUENCE</scope>
    <source>
        <strain evidence="10">Niigata</strain>
    </source>
</reference>
<comment type="cofactor">
    <cofactor evidence="5 7">
        <name>FAD</name>
        <dbReference type="ChEBI" id="CHEBI:57692"/>
    </cofactor>
    <text evidence="5 7">Binds 1 FAD per subunit.</text>
</comment>
<accession>A0A3T0YNY8</accession>
<comment type="cofactor">
    <cofactor evidence="7">
        <name>(6R)-5,10-methylene-5,6,7,8-tetrahydrofolate</name>
        <dbReference type="ChEBI" id="CHEBI:15636"/>
    </cofactor>
    <text evidence="7">Binds 1 5,10-methenyltetrahydrofolate (MTHF) per subunit.</text>
</comment>
<sequence length="525" mass="60627">MLKIVNMTNRVAVCLFRNDLRYHDNEVLAHAHKNTDYILPLYCFDPRHFAGTHHYGFPKTGSFRTRFLLESVEDLRKKLLKHGSNLMIVHGKPEDVVSKIVKNLVGFKLTLLLHAEVTKEETDVEKSLQKVCQENKASFVNIWGSTLYHKGDLPFQISKIPDAYTSFRKDVEDQLKIRPEISMPEKLKPVPSFPSEISWGNLPSYEMLNSSEPLLNPSSAFPFSGGETAALQRLKSYLWDTNAVAQYKETRNGLIGSDYSTKFSPWLALGCLSARKIHWELEKYEQQRTKNQSTYWVRFELLWRDYFKFVSMKYGDRIFYPNGMKGKRQEWKKNMELFKAWQAGKTGVPFVDANMRELLETGWMSNRGRQNVASFLVKDLHLDWRLGAEWFESLLLDHDVCSNYGNWNYVAGIGNDPRENRKFNMIKQSMDYDLEGNFIRMWVPELREIPGSKIHSPWMLSSGALSAANVRLGQNYPNPVVVAPEWSRHQREGKESGHGGRGHGIPKAGNQRGIDFYFKNPGTKK</sequence>
<dbReference type="NCBIfam" id="TIGR02765">
    <property type="entry name" value="crypto_DASH"/>
    <property type="match status" value="1"/>
</dbReference>
<evidence type="ECO:0000256" key="3">
    <source>
        <dbReference type="ARBA" id="ARBA00022827"/>
    </source>
</evidence>
<keyword evidence="2 5" id="KW-0285">Flavoprotein</keyword>
<feature type="binding site" evidence="5">
    <location>
        <begin position="260"/>
        <end position="264"/>
    </location>
    <ligand>
        <name>FAD</name>
        <dbReference type="ChEBI" id="CHEBI:57692"/>
    </ligand>
</feature>
<dbReference type="InterPro" id="IPR002081">
    <property type="entry name" value="Cryptochrome/DNA_photolyase_1"/>
</dbReference>
<evidence type="ECO:0000256" key="1">
    <source>
        <dbReference type="ARBA" id="ARBA00005862"/>
    </source>
</evidence>
<dbReference type="GO" id="GO:0003684">
    <property type="term" value="F:damaged DNA binding"/>
    <property type="evidence" value="ECO:0007669"/>
    <property type="project" value="TreeGrafter"/>
</dbReference>